<dbReference type="InterPro" id="IPR052913">
    <property type="entry name" value="Glycopeptide_resist_protein"/>
</dbReference>
<keyword evidence="1" id="KW-0472">Membrane</keyword>
<dbReference type="PANTHER" id="PTHR35788:SF1">
    <property type="entry name" value="EXPORTED PROTEIN"/>
    <property type="match status" value="1"/>
</dbReference>
<dbReference type="Pfam" id="PF04294">
    <property type="entry name" value="VanW"/>
    <property type="match status" value="1"/>
</dbReference>
<evidence type="ECO:0000313" key="3">
    <source>
        <dbReference type="EMBL" id="GAA5229071.1"/>
    </source>
</evidence>
<name>A0ABP9TQT1_9MICC</name>
<dbReference type="Proteomes" id="UP001501257">
    <property type="component" value="Unassembled WGS sequence"/>
</dbReference>
<accession>A0ABP9TQT1</accession>
<keyword evidence="1" id="KW-0812">Transmembrane</keyword>
<comment type="caution">
    <text evidence="3">The sequence shown here is derived from an EMBL/GenBank/DDBJ whole genome shotgun (WGS) entry which is preliminary data.</text>
</comment>
<gene>
    <name evidence="3" type="ORF">GCM10025778_36100</name>
</gene>
<feature type="domain" description="YoaR-like putative peptidoglycan binding" evidence="2">
    <location>
        <begin position="282"/>
        <end position="325"/>
    </location>
</feature>
<dbReference type="RefSeq" id="WP_210100739.1">
    <property type="nucleotide sequence ID" value="NZ_BAABLK010000093.1"/>
</dbReference>
<keyword evidence="1" id="KW-1133">Transmembrane helix</keyword>
<evidence type="ECO:0000313" key="4">
    <source>
        <dbReference type="Proteomes" id="UP001501257"/>
    </source>
</evidence>
<dbReference type="InterPro" id="IPR007391">
    <property type="entry name" value="Vancomycin_resist_VanW"/>
</dbReference>
<keyword evidence="4" id="KW-1185">Reference proteome</keyword>
<feature type="transmembrane region" description="Helical" evidence="1">
    <location>
        <begin position="21"/>
        <end position="42"/>
    </location>
</feature>
<dbReference type="InterPro" id="IPR022029">
    <property type="entry name" value="YoaR-like_PG-bd"/>
</dbReference>
<organism evidence="3 4">
    <name type="scientific">Paeniglutamicibacter antarcticus</name>
    <dbReference type="NCBI Taxonomy" id="494023"/>
    <lineage>
        <taxon>Bacteria</taxon>
        <taxon>Bacillati</taxon>
        <taxon>Actinomycetota</taxon>
        <taxon>Actinomycetes</taxon>
        <taxon>Micrococcales</taxon>
        <taxon>Micrococcaceae</taxon>
        <taxon>Paeniglutamicibacter</taxon>
    </lineage>
</organism>
<evidence type="ECO:0000256" key="1">
    <source>
        <dbReference type="SAM" id="Phobius"/>
    </source>
</evidence>
<sequence>MDSQEVRGHSRGAKRKSRRGWIIAGSLVVVAAGVYAGGAVYLGSQTPANTTVHGINVGSLSPEDARQVLQEKLAPTAAKSLTVSVEGKKEALDPAAVGLGLDLDETLDGLTGFTLNPATLYQRLTDQLNVQPALEVDKDVLRSALEDLAPKFGIKTAEGNLSFDAATPVLAKPVTGVALDAEESVDVLTDSWFDHDGAIELPATLTEPETSAETLQTALEEQAKPLVASPIKLTDGTSSVNLGPKQLADTASFKIADDAVGMTLDAAKLATAASAGSDGFRSTAKDAKIVLKGGKPQIIPSQSGKSVDENGLDTAVLAASKDKERTATVKLAVSEPELSTEQAKKLGVKEPVANFSTPYPAADTVRTKNLYAGTKRLNGLLVMPGQTFSLAKALGPITTANGYYGSGVVVDGFATEAVGGGLSQVSTQLYNVGFLAGYDDITHKPHSRWFDRYPPGREATLWEGQVDMAWKNNTPYAVMIEAGVGGGKVNTRLWSTKYWKVGSSSSSKYNFTNPTTTYNPASNCQPESGGKKGFSIDVTRTRTSAEKKLPAETKSWTYQPWNKVICGKKP</sequence>
<dbReference type="Pfam" id="PF12229">
    <property type="entry name" value="PG_binding_4"/>
    <property type="match status" value="1"/>
</dbReference>
<evidence type="ECO:0000259" key="2">
    <source>
        <dbReference type="Pfam" id="PF12229"/>
    </source>
</evidence>
<dbReference type="EMBL" id="BAABLK010000093">
    <property type="protein sequence ID" value="GAA5229071.1"/>
    <property type="molecule type" value="Genomic_DNA"/>
</dbReference>
<reference evidence="4" key="1">
    <citation type="journal article" date="2019" name="Int. J. Syst. Evol. Microbiol.">
        <title>The Global Catalogue of Microorganisms (GCM) 10K type strain sequencing project: providing services to taxonomists for standard genome sequencing and annotation.</title>
        <authorList>
            <consortium name="The Broad Institute Genomics Platform"/>
            <consortium name="The Broad Institute Genome Sequencing Center for Infectious Disease"/>
            <person name="Wu L."/>
            <person name="Ma J."/>
        </authorList>
    </citation>
    <scope>NUCLEOTIDE SEQUENCE [LARGE SCALE GENOMIC DNA]</scope>
    <source>
        <strain evidence="4">JCM 18952</strain>
    </source>
</reference>
<protein>
    <submittedName>
        <fullName evidence="3">VanW family protein</fullName>
    </submittedName>
</protein>
<proteinExistence type="predicted"/>
<dbReference type="PANTHER" id="PTHR35788">
    <property type="entry name" value="EXPORTED PROTEIN-RELATED"/>
    <property type="match status" value="1"/>
</dbReference>